<dbReference type="Pfam" id="PF07875">
    <property type="entry name" value="Coat_F"/>
    <property type="match status" value="1"/>
</dbReference>
<dbReference type="Proteomes" id="UP001500782">
    <property type="component" value="Unassembled WGS sequence"/>
</dbReference>
<feature type="compositionally biased region" description="Low complexity" evidence="4">
    <location>
        <begin position="1"/>
        <end position="18"/>
    </location>
</feature>
<evidence type="ECO:0000313" key="6">
    <source>
        <dbReference type="Proteomes" id="UP001500782"/>
    </source>
</evidence>
<keyword evidence="1" id="KW-0749">Sporulation</keyword>
<proteinExistence type="inferred from homology"/>
<sequence length="218" mass="24863">MQQQTNMTNMQQKQTTGNLRTSDQVGPQQNHGGHELFDAHEVISCLTGTIDQYVMYRQYVKDQELLNIMDRQQSFITNQYNRVVETLSTGQKPSIQATTYNMNQTHDVTYGLKPSQPKKPAQTVSDITEECVSSLLASAVKSVCTGTTMAALETTNPVLRRVFADSIPNFIELGYELFLYQNKHHYYQVPQLSMQDQTQMMQSYAPIQTAQMNQNMMQ</sequence>
<feature type="region of interest" description="Disordered" evidence="4">
    <location>
        <begin position="1"/>
        <end position="33"/>
    </location>
</feature>
<dbReference type="PANTHER" id="PTHR39183">
    <property type="entry name" value="SPORE COAT PROTEIN F-LIKE PROTEIN YHCQ"/>
    <property type="match status" value="1"/>
</dbReference>
<evidence type="ECO:0000256" key="4">
    <source>
        <dbReference type="SAM" id="MobiDB-lite"/>
    </source>
</evidence>
<dbReference type="InterPro" id="IPR012347">
    <property type="entry name" value="Ferritin-like"/>
</dbReference>
<comment type="caution">
    <text evidence="5">The sequence shown here is derived from an EMBL/GenBank/DDBJ whole genome shotgun (WGS) entry which is preliminary data.</text>
</comment>
<comment type="subcellular location">
    <subcellularLocation>
        <location evidence="2">Spore coat</location>
    </subcellularLocation>
</comment>
<evidence type="ECO:0000256" key="3">
    <source>
        <dbReference type="ARBA" id="ARBA00024344"/>
    </source>
</evidence>
<evidence type="ECO:0000256" key="1">
    <source>
        <dbReference type="ARBA" id="ARBA00022969"/>
    </source>
</evidence>
<protein>
    <submittedName>
        <fullName evidence="5">Spore coat protein</fullName>
    </submittedName>
</protein>
<keyword evidence="5" id="KW-0946">Virion</keyword>
<keyword evidence="5" id="KW-0167">Capsid protein</keyword>
<evidence type="ECO:0000313" key="5">
    <source>
        <dbReference type="EMBL" id="GAA0344708.1"/>
    </source>
</evidence>
<dbReference type="InterPro" id="IPR012851">
    <property type="entry name" value="Spore_coat_CotF-like"/>
</dbReference>
<accession>A0ABP3GG57</accession>
<gene>
    <name evidence="5" type="ORF">GCM10008967_38880</name>
</gene>
<dbReference type="PANTHER" id="PTHR39183:SF1">
    <property type="entry name" value="SPORE COAT PROTEIN F-LIKE PROTEIN YHCQ"/>
    <property type="match status" value="1"/>
</dbReference>
<evidence type="ECO:0000256" key="2">
    <source>
        <dbReference type="ARBA" id="ARBA00024325"/>
    </source>
</evidence>
<organism evidence="5 6">
    <name type="scientific">Bacillus carboniphilus</name>
    <dbReference type="NCBI Taxonomy" id="86663"/>
    <lineage>
        <taxon>Bacteria</taxon>
        <taxon>Bacillati</taxon>
        <taxon>Bacillota</taxon>
        <taxon>Bacilli</taxon>
        <taxon>Bacillales</taxon>
        <taxon>Bacillaceae</taxon>
        <taxon>Bacillus</taxon>
    </lineage>
</organism>
<keyword evidence="6" id="KW-1185">Reference proteome</keyword>
<name>A0ABP3GG57_9BACI</name>
<dbReference type="EMBL" id="BAAADJ010000063">
    <property type="protein sequence ID" value="GAA0344708.1"/>
    <property type="molecule type" value="Genomic_DNA"/>
</dbReference>
<reference evidence="6" key="1">
    <citation type="journal article" date="2019" name="Int. J. Syst. Evol. Microbiol.">
        <title>The Global Catalogue of Microorganisms (GCM) 10K type strain sequencing project: providing services to taxonomists for standard genome sequencing and annotation.</title>
        <authorList>
            <consortium name="The Broad Institute Genomics Platform"/>
            <consortium name="The Broad Institute Genome Sequencing Center for Infectious Disease"/>
            <person name="Wu L."/>
            <person name="Ma J."/>
        </authorList>
    </citation>
    <scope>NUCLEOTIDE SEQUENCE [LARGE SCALE GENOMIC DNA]</scope>
    <source>
        <strain evidence="6">JCM 9731</strain>
    </source>
</reference>
<feature type="compositionally biased region" description="Polar residues" evidence="4">
    <location>
        <begin position="19"/>
        <end position="31"/>
    </location>
</feature>
<comment type="similarity">
    <text evidence="3">Belongs to the CotF family.</text>
</comment>
<dbReference type="Gene3D" id="1.20.1260.10">
    <property type="match status" value="1"/>
</dbReference>